<evidence type="ECO:0000256" key="3">
    <source>
        <dbReference type="ARBA" id="ARBA00004613"/>
    </source>
</evidence>
<comment type="catalytic activity">
    <reaction evidence="1">
        <text>a 1,2-diacyl-sn-glycero-3-phosphocholine + H2O = a 1-acyl-sn-glycero-3-phosphocholine + a fatty acid + H(+)</text>
        <dbReference type="Rhea" id="RHEA:15801"/>
        <dbReference type="ChEBI" id="CHEBI:15377"/>
        <dbReference type="ChEBI" id="CHEBI:15378"/>
        <dbReference type="ChEBI" id="CHEBI:28868"/>
        <dbReference type="ChEBI" id="CHEBI:57643"/>
        <dbReference type="ChEBI" id="CHEBI:58168"/>
        <dbReference type="EC" id="3.1.1.4"/>
    </reaction>
</comment>
<keyword evidence="5" id="KW-0964">Secreted</keyword>
<dbReference type="GO" id="GO:0006644">
    <property type="term" value="P:phospholipid metabolic process"/>
    <property type="evidence" value="ECO:0007669"/>
    <property type="project" value="InterPro"/>
</dbReference>
<evidence type="ECO:0000256" key="4">
    <source>
        <dbReference type="ARBA" id="ARBA00009659"/>
    </source>
</evidence>
<dbReference type="InterPro" id="IPR036444">
    <property type="entry name" value="PLipase_A2_dom_sf"/>
</dbReference>
<comment type="subcellular location">
    <subcellularLocation>
        <location evidence="3">Secreted</location>
    </subcellularLocation>
</comment>
<evidence type="ECO:0000256" key="5">
    <source>
        <dbReference type="ARBA" id="ARBA00022525"/>
    </source>
</evidence>
<feature type="signal peptide" evidence="12">
    <location>
        <begin position="1"/>
        <end position="17"/>
    </location>
</feature>
<reference evidence="14" key="1">
    <citation type="journal article" date="2016" name="Toxicon">
        <title>The first report on transcriptome analysis of the venom gland of Iranian scorpion, Hemiscorpius lepturus.</title>
        <authorList>
            <person name="Kazemi-Lomedasht F."/>
            <person name="Khalaj V."/>
            <person name="Bagheri K.P."/>
            <person name="Behdani M."/>
            <person name="Shahbazzadeh D."/>
        </authorList>
    </citation>
    <scope>NUCLEOTIDE SEQUENCE</scope>
    <source>
        <strain evidence="14">HLlipin-3</strain>
        <tissue evidence="14">Venom gland</tissue>
    </source>
</reference>
<sequence length="244" mass="27174">MTAWALLVFALLKYVAAELNPDNELYVSFESLPGQRGGWPLARAVRMQFTRRSEEGREYRSFEGCQLLESLDDIAREATRTPQQAIQRISKEEMQLFEGRCQRMGDAERTVWGTKWCGAGSEAENEGDLGYFSNLDICCRDHDHCDNIGAGETKYNLTNTGTFTMMNCDCEVAFKNCLDSIPGFWTKKAIAAVKMVYFNLYGNGCYNLKCSGGRSENFRIGGCASGVAEYTGETGPFAKIVNIG</sequence>
<dbReference type="SUPFAM" id="SSF48619">
    <property type="entry name" value="Phospholipase A2, PLA2"/>
    <property type="match status" value="1"/>
</dbReference>
<accession>A0A1L4BJ62</accession>
<dbReference type="EMBL" id="KX924475">
    <property type="protein sequence ID" value="API81338.1"/>
    <property type="molecule type" value="mRNA"/>
</dbReference>
<dbReference type="PANTHER" id="PTHR12253">
    <property type="entry name" value="RH14732P"/>
    <property type="match status" value="1"/>
</dbReference>
<dbReference type="InterPro" id="IPR016090">
    <property type="entry name" value="PLA2-like_dom"/>
</dbReference>
<dbReference type="PROSITE" id="PS00118">
    <property type="entry name" value="PA2_HIS"/>
    <property type="match status" value="1"/>
</dbReference>
<evidence type="ECO:0000256" key="7">
    <source>
        <dbReference type="ARBA" id="ARBA00022801"/>
    </source>
</evidence>
<keyword evidence="10" id="KW-0443">Lipid metabolism</keyword>
<dbReference type="AlphaFoldDB" id="A0A1L4BJ62"/>
<protein>
    <submittedName>
        <fullName evidence="14">Venom toxin</fullName>
    </submittedName>
</protein>
<evidence type="ECO:0000313" key="14">
    <source>
        <dbReference type="EMBL" id="API81338.1"/>
    </source>
</evidence>
<evidence type="ECO:0000256" key="6">
    <source>
        <dbReference type="ARBA" id="ARBA00022723"/>
    </source>
</evidence>
<name>A0A1L4BJ62_HEMLE</name>
<keyword evidence="7" id="KW-0378">Hydrolase</keyword>
<dbReference type="Pfam" id="PF05826">
    <property type="entry name" value="Phospholip_A2_2"/>
    <property type="match status" value="1"/>
</dbReference>
<dbReference type="InterPro" id="IPR033113">
    <property type="entry name" value="PLA2_histidine"/>
</dbReference>
<keyword evidence="11" id="KW-0865">Zymogen</keyword>
<feature type="chain" id="PRO_5012882629" evidence="12">
    <location>
        <begin position="18"/>
        <end position="244"/>
    </location>
</feature>
<evidence type="ECO:0000256" key="2">
    <source>
        <dbReference type="ARBA" id="ARBA00001913"/>
    </source>
</evidence>
<dbReference type="GO" id="GO:0016042">
    <property type="term" value="P:lipid catabolic process"/>
    <property type="evidence" value="ECO:0007669"/>
    <property type="project" value="UniProtKB-KW"/>
</dbReference>
<evidence type="ECO:0000256" key="8">
    <source>
        <dbReference type="ARBA" id="ARBA00022837"/>
    </source>
</evidence>
<evidence type="ECO:0000256" key="11">
    <source>
        <dbReference type="ARBA" id="ARBA00023145"/>
    </source>
</evidence>
<keyword evidence="8" id="KW-0106">Calcium</keyword>
<dbReference type="GO" id="GO:0046872">
    <property type="term" value="F:metal ion binding"/>
    <property type="evidence" value="ECO:0007669"/>
    <property type="project" value="UniProtKB-KW"/>
</dbReference>
<dbReference type="GO" id="GO:0005576">
    <property type="term" value="C:extracellular region"/>
    <property type="evidence" value="ECO:0007669"/>
    <property type="project" value="UniProtKB-SubCell"/>
</dbReference>
<dbReference type="GO" id="GO:0050482">
    <property type="term" value="P:arachidonate secretion"/>
    <property type="evidence" value="ECO:0007669"/>
    <property type="project" value="InterPro"/>
</dbReference>
<feature type="domain" description="Phospholipase A2-like central" evidence="13">
    <location>
        <begin position="111"/>
        <end position="208"/>
    </location>
</feature>
<comment type="cofactor">
    <cofactor evidence="2">
        <name>Ca(2+)</name>
        <dbReference type="ChEBI" id="CHEBI:29108"/>
    </cofactor>
</comment>
<evidence type="ECO:0000256" key="10">
    <source>
        <dbReference type="ARBA" id="ARBA00023098"/>
    </source>
</evidence>
<evidence type="ECO:0000259" key="13">
    <source>
        <dbReference type="Pfam" id="PF05826"/>
    </source>
</evidence>
<keyword evidence="6" id="KW-0479">Metal-binding</keyword>
<keyword evidence="9" id="KW-0442">Lipid degradation</keyword>
<organism evidence="14">
    <name type="scientific">Hemiscorpius lepturus</name>
    <name type="common">Scorpion</name>
    <dbReference type="NCBI Taxonomy" id="520031"/>
    <lineage>
        <taxon>Eukaryota</taxon>
        <taxon>Metazoa</taxon>
        <taxon>Ecdysozoa</taxon>
        <taxon>Arthropoda</taxon>
        <taxon>Chelicerata</taxon>
        <taxon>Arachnida</taxon>
        <taxon>Scorpiones</taxon>
        <taxon>Iurida</taxon>
        <taxon>Scorpionoidea</taxon>
        <taxon>Hemiscorpiidae</taxon>
    </lineage>
</organism>
<proteinExistence type="evidence at transcript level"/>
<evidence type="ECO:0000256" key="1">
    <source>
        <dbReference type="ARBA" id="ARBA00001604"/>
    </source>
</evidence>
<keyword evidence="12" id="KW-0732">Signal</keyword>
<evidence type="ECO:0000256" key="12">
    <source>
        <dbReference type="SAM" id="SignalP"/>
    </source>
</evidence>
<comment type="similarity">
    <text evidence="4">Belongs to the phospholipase A2 family. Group III subfamily.</text>
</comment>
<dbReference type="Gene3D" id="1.20.90.10">
    <property type="entry name" value="Phospholipase A2 domain"/>
    <property type="match status" value="1"/>
</dbReference>
<dbReference type="GO" id="GO:0004623">
    <property type="term" value="F:phospholipase A2 activity"/>
    <property type="evidence" value="ECO:0007669"/>
    <property type="project" value="UniProtKB-EC"/>
</dbReference>
<evidence type="ECO:0000256" key="9">
    <source>
        <dbReference type="ARBA" id="ARBA00022963"/>
    </source>
</evidence>